<sequence length="928" mass="105847">MEIDLGEPNDGDAELARAVGNIMNGWAEAQPDGLEVAQDDDNAAAVDEEEVDKAYGLAGDGSFDYACEEDYHLNMDLLSEEMEEEMERMIAEFTAEIDDDDMDLLRAFNLKLEDNLSDAAYAHLPQAFPKHHIASLKVTRKRVEFLARFQPQPLDCCINSCMCYVGPNKDLQKCRYCNKPRFNPSGKPRKRFNYIPLIPRLGALYQSPEMVEKMSYRHRRQPPKDGAFEDVFDGEIYRNLQKTKVVVGSIEQDYSFFQEETDVALGFATDGFAPFKNRKQTCWPILVYNYNLPPDIRFHHEHLICVGVIPGPKKPKDADSFLWPFVFELLELALGVKTFHKVYDRLFMLRAYPILGGGDMPAVAMLMLMKGHNGIFPCRMCKIRGLLKPGTTTHYVPLIAPRSLPIPPGHPQSYDPSNLPLRSHQEFLQDGAYAQSAPNVTQSEQRARASGIKGQPLLALLPSLFFPFSFPFDFMHLIYENVIKTLISFWCGTFKDLDHNDEAYSIDKTVWDAIGEATAAAGKTTPASYGPSVPNLTEDGVKLTADMYSFWFQYLGPVFLQKVFANRIVYQHFVKLVKLINRCLQFSILTEDLAEIRKGFIDWVQEYERIYYQFDADRLSACPVTIHALLHIADGIMLLGPVWVYWAFPMERFCGRLARFIRSRRFPFSNLDNQVLAHAQMTQIKNHYNLHTELSLTRKAGRTVNWEYQIPNLAYSKYVLVSPRQRNPAISSSLLTKIAAALVTRFSPLETTVREDLIPIRDMKELLSTFSIESWGRLRRLEGGDTMLASQLVNMDSEDRRDATFVRYEPLVDERQRSRQGPTQLCAKLQFGRLTHILLLKVPPTPILNVTEATSIAFAVIEECEKPVQHPSGLDIYFYSKTKSAEVVDITTVKALVGRVFWDNKWAIFDRNGKLEQALFAEDEDNIT</sequence>
<dbReference type="EMBL" id="SDEE01001158">
    <property type="protein sequence ID" value="RXW12674.1"/>
    <property type="molecule type" value="Genomic_DNA"/>
</dbReference>
<evidence type="ECO:0000313" key="1">
    <source>
        <dbReference type="EMBL" id="RXW12674.1"/>
    </source>
</evidence>
<dbReference type="PANTHER" id="PTHR46579">
    <property type="entry name" value="F5/8 TYPE C DOMAIN-CONTAINING PROTEIN-RELATED"/>
    <property type="match status" value="1"/>
</dbReference>
<evidence type="ECO:0000313" key="2">
    <source>
        <dbReference type="Proteomes" id="UP000290288"/>
    </source>
</evidence>
<dbReference type="AlphaFoldDB" id="A0A4Q2D2V8"/>
<name>A0A4Q2D2V8_9AGAR</name>
<proteinExistence type="predicted"/>
<dbReference type="InterPro" id="IPR004242">
    <property type="entry name" value="Transposase_21"/>
</dbReference>
<accession>A0A4Q2D2V8</accession>
<reference evidence="1 2" key="1">
    <citation type="submission" date="2019-01" db="EMBL/GenBank/DDBJ databases">
        <title>Draft genome sequence of Psathyrella aberdarensis IHI B618.</title>
        <authorList>
            <person name="Buettner E."/>
            <person name="Kellner H."/>
        </authorList>
    </citation>
    <scope>NUCLEOTIDE SEQUENCE [LARGE SCALE GENOMIC DNA]</scope>
    <source>
        <strain evidence="1 2">IHI B618</strain>
    </source>
</reference>
<dbReference type="Pfam" id="PF02992">
    <property type="entry name" value="Transposase_21"/>
    <property type="match status" value="1"/>
</dbReference>
<dbReference type="Proteomes" id="UP000290288">
    <property type="component" value="Unassembled WGS sequence"/>
</dbReference>
<keyword evidence="2" id="KW-1185">Reference proteome</keyword>
<protein>
    <recommendedName>
        <fullName evidence="3">Transposase family Tnp2 protein</fullName>
    </recommendedName>
</protein>
<dbReference type="PANTHER" id="PTHR46579:SF1">
    <property type="entry name" value="F5_8 TYPE C DOMAIN-CONTAINING PROTEIN"/>
    <property type="match status" value="1"/>
</dbReference>
<dbReference type="OrthoDB" id="2404451at2759"/>
<gene>
    <name evidence="1" type="ORF">EST38_g13181</name>
</gene>
<organism evidence="1 2">
    <name type="scientific">Candolleomyces aberdarensis</name>
    <dbReference type="NCBI Taxonomy" id="2316362"/>
    <lineage>
        <taxon>Eukaryota</taxon>
        <taxon>Fungi</taxon>
        <taxon>Dikarya</taxon>
        <taxon>Basidiomycota</taxon>
        <taxon>Agaricomycotina</taxon>
        <taxon>Agaricomycetes</taxon>
        <taxon>Agaricomycetidae</taxon>
        <taxon>Agaricales</taxon>
        <taxon>Agaricineae</taxon>
        <taxon>Psathyrellaceae</taxon>
        <taxon>Candolleomyces</taxon>
    </lineage>
</organism>
<comment type="caution">
    <text evidence="1">The sequence shown here is derived from an EMBL/GenBank/DDBJ whole genome shotgun (WGS) entry which is preliminary data.</text>
</comment>
<evidence type="ECO:0008006" key="3">
    <source>
        <dbReference type="Google" id="ProtNLM"/>
    </source>
</evidence>
<dbReference type="STRING" id="2316362.A0A4Q2D2V8"/>